<feature type="region of interest" description="Disordered" evidence="1">
    <location>
        <begin position="1"/>
        <end position="233"/>
    </location>
</feature>
<feature type="compositionally biased region" description="Basic and acidic residues" evidence="1">
    <location>
        <begin position="135"/>
        <end position="165"/>
    </location>
</feature>
<dbReference type="AlphaFoldDB" id="A0AA88WB18"/>
<feature type="compositionally biased region" description="Basic and acidic residues" evidence="1">
    <location>
        <begin position="192"/>
        <end position="218"/>
    </location>
</feature>
<organism evidence="2 3">
    <name type="scientific">Escallonia herrerae</name>
    <dbReference type="NCBI Taxonomy" id="1293975"/>
    <lineage>
        <taxon>Eukaryota</taxon>
        <taxon>Viridiplantae</taxon>
        <taxon>Streptophyta</taxon>
        <taxon>Embryophyta</taxon>
        <taxon>Tracheophyta</taxon>
        <taxon>Spermatophyta</taxon>
        <taxon>Magnoliopsida</taxon>
        <taxon>eudicotyledons</taxon>
        <taxon>Gunneridae</taxon>
        <taxon>Pentapetalae</taxon>
        <taxon>asterids</taxon>
        <taxon>campanulids</taxon>
        <taxon>Escalloniales</taxon>
        <taxon>Escalloniaceae</taxon>
        <taxon>Escallonia</taxon>
    </lineage>
</organism>
<protein>
    <submittedName>
        <fullName evidence="2">Uncharacterized protein</fullName>
    </submittedName>
</protein>
<dbReference type="EMBL" id="JAVXUP010000607">
    <property type="protein sequence ID" value="KAK3024341.1"/>
    <property type="molecule type" value="Genomic_DNA"/>
</dbReference>
<feature type="compositionally biased region" description="Basic and acidic residues" evidence="1">
    <location>
        <begin position="51"/>
        <end position="68"/>
    </location>
</feature>
<evidence type="ECO:0000313" key="2">
    <source>
        <dbReference type="EMBL" id="KAK3024341.1"/>
    </source>
</evidence>
<feature type="compositionally biased region" description="Basic residues" evidence="1">
    <location>
        <begin position="125"/>
        <end position="134"/>
    </location>
</feature>
<gene>
    <name evidence="2" type="ORF">RJ639_043023</name>
</gene>
<sequence length="233" mass="26057">MSKRPKKKDTALSVSDDRENSWKQILVSGSSVPVFESEDEDGFPFSPPGKTHVEVLNTKEKPGEVKEKRSGKKKKVDDDPGRGKSGKRKIDSIIQDGDQARNGETGGLHSSVPLTEVVPQIDLKHTKKNKKKKVKATDEKAHDGASDVKTPETEEATTKDMDKLVAVRNESNQKPTSERMIEIKNKKKSKKHETAVGADKKQTVREKNFSTKEEEKAEATPFQVRSFPKWISH</sequence>
<evidence type="ECO:0000256" key="1">
    <source>
        <dbReference type="SAM" id="MobiDB-lite"/>
    </source>
</evidence>
<name>A0AA88WB18_9ASTE</name>
<reference evidence="2" key="1">
    <citation type="submission" date="2022-12" db="EMBL/GenBank/DDBJ databases">
        <title>Draft genome assemblies for two species of Escallonia (Escalloniales).</title>
        <authorList>
            <person name="Chanderbali A."/>
            <person name="Dervinis C."/>
            <person name="Anghel I."/>
            <person name="Soltis D."/>
            <person name="Soltis P."/>
            <person name="Zapata F."/>
        </authorList>
    </citation>
    <scope>NUCLEOTIDE SEQUENCE</scope>
    <source>
        <strain evidence="2">UCBG64.0493</strain>
        <tissue evidence="2">Leaf</tissue>
    </source>
</reference>
<accession>A0AA88WB18</accession>
<proteinExistence type="predicted"/>
<comment type="caution">
    <text evidence="2">The sequence shown here is derived from an EMBL/GenBank/DDBJ whole genome shotgun (WGS) entry which is preliminary data.</text>
</comment>
<evidence type="ECO:0000313" key="3">
    <source>
        <dbReference type="Proteomes" id="UP001188597"/>
    </source>
</evidence>
<keyword evidence="3" id="KW-1185">Reference proteome</keyword>
<dbReference type="Proteomes" id="UP001188597">
    <property type="component" value="Unassembled WGS sequence"/>
</dbReference>